<feature type="compositionally biased region" description="Basic and acidic residues" evidence="1">
    <location>
        <begin position="224"/>
        <end position="236"/>
    </location>
</feature>
<feature type="non-terminal residue" evidence="2">
    <location>
        <position position="279"/>
    </location>
</feature>
<feature type="region of interest" description="Disordered" evidence="1">
    <location>
        <begin position="189"/>
        <end position="279"/>
    </location>
</feature>
<reference evidence="2" key="1">
    <citation type="submission" date="2020-02" db="EMBL/GenBank/DDBJ databases">
        <authorList>
            <person name="Meier V. D."/>
        </authorList>
    </citation>
    <scope>NUCLEOTIDE SEQUENCE</scope>
    <source>
        <strain evidence="2">AVDCRST_MAG58</strain>
    </source>
</reference>
<organism evidence="2">
    <name type="scientific">uncultured Rubrobacteraceae bacterium</name>
    <dbReference type="NCBI Taxonomy" id="349277"/>
    <lineage>
        <taxon>Bacteria</taxon>
        <taxon>Bacillati</taxon>
        <taxon>Actinomycetota</taxon>
        <taxon>Rubrobacteria</taxon>
        <taxon>Rubrobacterales</taxon>
        <taxon>Rubrobacteraceae</taxon>
        <taxon>environmental samples</taxon>
    </lineage>
</organism>
<feature type="region of interest" description="Disordered" evidence="1">
    <location>
        <begin position="84"/>
        <end position="109"/>
    </location>
</feature>
<proteinExistence type="predicted"/>
<gene>
    <name evidence="2" type="ORF">AVDCRST_MAG58-3077</name>
</gene>
<sequence length="279" mass="31151">DDADYISTANPRRCVALGTVIPQTAFTPKCALRVAHVRVAGAAQDQTRPRTVVRRHRVPDHVHADVHLPVRRSHRRLDRRVPAISPARYPGPDRGVHHHVHRDGAEHRRYQRSLRPLPVAARLAARRPRRGPARRRGALYDGIDDGRRAWSCAWLPSGRRCDRRAALRSAPPGVLVRLVVDLDRARAGPADAELGHDGELHGPVPPHVRQQHLRGPTDHAVVARGDRWRQPHHPPDDGGAGSDGGDSDSRADRLGTPSIRSPRRRVRPAYHVPVRQQEM</sequence>
<evidence type="ECO:0000313" key="2">
    <source>
        <dbReference type="EMBL" id="CAA9464354.1"/>
    </source>
</evidence>
<evidence type="ECO:0000256" key="1">
    <source>
        <dbReference type="SAM" id="MobiDB-lite"/>
    </source>
</evidence>
<name>A0A6J4R9W2_9ACTN</name>
<dbReference type="AlphaFoldDB" id="A0A6J4R9W2"/>
<feature type="non-terminal residue" evidence="2">
    <location>
        <position position="1"/>
    </location>
</feature>
<accession>A0A6J4R9W2</accession>
<dbReference type="EMBL" id="CADCVF010000066">
    <property type="protein sequence ID" value="CAA9464354.1"/>
    <property type="molecule type" value="Genomic_DNA"/>
</dbReference>
<protein>
    <submittedName>
        <fullName evidence="2">Efflux ABC transporter, permease protein</fullName>
    </submittedName>
</protein>